<dbReference type="EMBL" id="JAUSVF010000002">
    <property type="protein sequence ID" value="MDQ0322093.1"/>
    <property type="molecule type" value="Genomic_DNA"/>
</dbReference>
<feature type="compositionally biased region" description="Basic and acidic residues" evidence="1">
    <location>
        <begin position="67"/>
        <end position="83"/>
    </location>
</feature>
<keyword evidence="3" id="KW-1185">Reference proteome</keyword>
<name>A0ABU0BV28_9HYPH</name>
<sequence>MRAQPDAIEDECGQANKMHNFNAAANNCAADDMGKWKLADAPNQKSRRRQDDGAKLEQGFVKAVGMGERELDAKHRDEMRRAIVDPATMPASRETPLS</sequence>
<protein>
    <submittedName>
        <fullName evidence="2">Uncharacterized protein</fullName>
    </submittedName>
</protein>
<organism evidence="2 3">
    <name type="scientific">Pararhizobium capsulatum DSM 1112</name>
    <dbReference type="NCBI Taxonomy" id="1121113"/>
    <lineage>
        <taxon>Bacteria</taxon>
        <taxon>Pseudomonadati</taxon>
        <taxon>Pseudomonadota</taxon>
        <taxon>Alphaproteobacteria</taxon>
        <taxon>Hyphomicrobiales</taxon>
        <taxon>Rhizobiaceae</taxon>
        <taxon>Rhizobium/Agrobacterium group</taxon>
        <taxon>Pararhizobium</taxon>
    </lineage>
</organism>
<evidence type="ECO:0000256" key="1">
    <source>
        <dbReference type="SAM" id="MobiDB-lite"/>
    </source>
</evidence>
<feature type="region of interest" description="Disordered" evidence="1">
    <location>
        <begin position="67"/>
        <end position="98"/>
    </location>
</feature>
<evidence type="ECO:0000313" key="3">
    <source>
        <dbReference type="Proteomes" id="UP001230207"/>
    </source>
</evidence>
<dbReference type="RefSeq" id="WP_307233661.1">
    <property type="nucleotide sequence ID" value="NZ_JAUSVF010000002.1"/>
</dbReference>
<accession>A0ABU0BV28</accession>
<comment type="caution">
    <text evidence="2">The sequence shown here is derived from an EMBL/GenBank/DDBJ whole genome shotgun (WGS) entry which is preliminary data.</text>
</comment>
<proteinExistence type="predicted"/>
<dbReference type="Proteomes" id="UP001230207">
    <property type="component" value="Unassembled WGS sequence"/>
</dbReference>
<reference evidence="2 3" key="1">
    <citation type="submission" date="2023-07" db="EMBL/GenBank/DDBJ databases">
        <title>Genomic Encyclopedia of Type Strains, Phase IV (KMG-IV): sequencing the most valuable type-strain genomes for metagenomic binning, comparative biology and taxonomic classification.</title>
        <authorList>
            <person name="Goeker M."/>
        </authorList>
    </citation>
    <scope>NUCLEOTIDE SEQUENCE [LARGE SCALE GENOMIC DNA]</scope>
    <source>
        <strain evidence="2 3">DSM 1112</strain>
    </source>
</reference>
<gene>
    <name evidence="2" type="ORF">QO002_004299</name>
</gene>
<evidence type="ECO:0000313" key="2">
    <source>
        <dbReference type="EMBL" id="MDQ0322093.1"/>
    </source>
</evidence>